<feature type="transmembrane region" description="Helical" evidence="8">
    <location>
        <begin position="222"/>
        <end position="243"/>
    </location>
</feature>
<comment type="catalytic activity">
    <reaction evidence="8">
        <text>N-terminal S-1,2-diacyl-sn-glyceryl-L-cysteinyl-[lipoprotein] + a glycerophospholipid = N-acyl-S-1,2-diacyl-sn-glyceryl-L-cysteinyl-[lipoprotein] + a 2-acyl-sn-glycero-3-phospholipid + H(+)</text>
        <dbReference type="Rhea" id="RHEA:48228"/>
        <dbReference type="Rhea" id="RHEA-COMP:14681"/>
        <dbReference type="Rhea" id="RHEA-COMP:14684"/>
        <dbReference type="ChEBI" id="CHEBI:15378"/>
        <dbReference type="ChEBI" id="CHEBI:136912"/>
        <dbReference type="ChEBI" id="CHEBI:140656"/>
        <dbReference type="ChEBI" id="CHEBI:140657"/>
        <dbReference type="ChEBI" id="CHEBI:140660"/>
        <dbReference type="EC" id="2.3.1.269"/>
    </reaction>
</comment>
<dbReference type="GO" id="GO:0016410">
    <property type="term" value="F:N-acyltransferase activity"/>
    <property type="evidence" value="ECO:0007669"/>
    <property type="project" value="UniProtKB-UniRule"/>
</dbReference>
<feature type="transmembrane region" description="Helical" evidence="8">
    <location>
        <begin position="516"/>
        <end position="536"/>
    </location>
</feature>
<keyword evidence="7 8" id="KW-0012">Acyltransferase</keyword>
<keyword evidence="2 8" id="KW-1003">Cell membrane</keyword>
<dbReference type="SUPFAM" id="SSF56317">
    <property type="entry name" value="Carbon-nitrogen hydrolase"/>
    <property type="match status" value="1"/>
</dbReference>
<dbReference type="GO" id="GO:0005886">
    <property type="term" value="C:plasma membrane"/>
    <property type="evidence" value="ECO:0007669"/>
    <property type="project" value="UniProtKB-SubCell"/>
</dbReference>
<feature type="transmembrane region" description="Helical" evidence="8">
    <location>
        <begin position="32"/>
        <end position="49"/>
    </location>
</feature>
<sequence>MTAPETTMSAGPLPAPAAVVAEQTRPRPSTPGWVVVAMAVAGGLAMRQAFPQPGWWWLLVPALGLVLASAAVESRARTVLAAGLLGGWAFYLPLVHWSSLFLGWLPWLALGTMMALGWALGYVAIAWAHRWGRRAWPGPIGSWLVVPAVVAGLWTARDALSSSWPYGGFAWGRLAQSLAWSPLLEVVSWLGLAGTGFVLVLVAEWLVQAVRLLLTAGVRPSLRVWPLAGVALLSLGLAALPGYRVATAGTIRVAGVQGGDERAGYFMGGAPGDVLAAHLRATGLLDPASKPDVVVWPEGSAEWDPTRYPQLASQFDALVARYGAPFLLGSGTERDGTSYQSEYVWPVTGGQRHIYDKHNPVPFGEYVPDRSVYEKIVPNLVGLIGRDYTPGTGSPVLPLSTRSGVPAPVGVAICYDIIDDALGRTSVRDGATWLVSPTNNADFGRTDELDQQLAFARLRAVETGRSVVQVSTVGHTAAFGPDGRELAREPWYTPAVMTVDVPLSSTITPAVRFGPAYQGIAATIGLGGLLLAGLLARRRGTSGGAVVEHRIS</sequence>
<dbReference type="Gene3D" id="3.60.110.10">
    <property type="entry name" value="Carbon-nitrogen hydrolase"/>
    <property type="match status" value="1"/>
</dbReference>
<dbReference type="CDD" id="cd07571">
    <property type="entry name" value="ALP_N-acyl_transferase"/>
    <property type="match status" value="1"/>
</dbReference>
<feature type="transmembrane region" description="Helical" evidence="8">
    <location>
        <begin position="140"/>
        <end position="156"/>
    </location>
</feature>
<evidence type="ECO:0000256" key="3">
    <source>
        <dbReference type="ARBA" id="ARBA00022679"/>
    </source>
</evidence>
<evidence type="ECO:0000256" key="6">
    <source>
        <dbReference type="ARBA" id="ARBA00023136"/>
    </source>
</evidence>
<feature type="transmembrane region" description="Helical" evidence="8">
    <location>
        <begin position="79"/>
        <end position="98"/>
    </location>
</feature>
<evidence type="ECO:0000313" key="11">
    <source>
        <dbReference type="Proteomes" id="UP000199086"/>
    </source>
</evidence>
<proteinExistence type="inferred from homology"/>
<dbReference type="PANTHER" id="PTHR38686:SF1">
    <property type="entry name" value="APOLIPOPROTEIN N-ACYLTRANSFERASE"/>
    <property type="match status" value="1"/>
</dbReference>
<reference evidence="10 11" key="1">
    <citation type="submission" date="2016-06" db="EMBL/GenBank/DDBJ databases">
        <authorList>
            <person name="Olsen C.W."/>
            <person name="Carey S."/>
            <person name="Hinshaw L."/>
            <person name="Karasin A.I."/>
        </authorList>
    </citation>
    <scope>NUCLEOTIDE SEQUENCE [LARGE SCALE GENOMIC DNA]</scope>
    <source>
        <strain evidence="10 11">LZ-22</strain>
    </source>
</reference>
<dbReference type="Pfam" id="PF20154">
    <property type="entry name" value="LNT_N"/>
    <property type="match status" value="1"/>
</dbReference>
<evidence type="ECO:0000313" key="10">
    <source>
        <dbReference type="EMBL" id="SDB83873.1"/>
    </source>
</evidence>
<evidence type="ECO:0000256" key="1">
    <source>
        <dbReference type="ARBA" id="ARBA00004651"/>
    </source>
</evidence>
<feature type="transmembrane region" description="Helical" evidence="8">
    <location>
        <begin position="186"/>
        <end position="210"/>
    </location>
</feature>
<dbReference type="PROSITE" id="PS50263">
    <property type="entry name" value="CN_HYDROLASE"/>
    <property type="match status" value="1"/>
</dbReference>
<organism evidence="10 11">
    <name type="scientific">Raineyella antarctica</name>
    <dbReference type="NCBI Taxonomy" id="1577474"/>
    <lineage>
        <taxon>Bacteria</taxon>
        <taxon>Bacillati</taxon>
        <taxon>Actinomycetota</taxon>
        <taxon>Actinomycetes</taxon>
        <taxon>Propionibacteriales</taxon>
        <taxon>Propionibacteriaceae</taxon>
        <taxon>Raineyella</taxon>
    </lineage>
</organism>
<dbReference type="AlphaFoldDB" id="A0A1G6GPY1"/>
<evidence type="ECO:0000256" key="8">
    <source>
        <dbReference type="HAMAP-Rule" id="MF_01148"/>
    </source>
</evidence>
<dbReference type="UniPathway" id="UPA00666"/>
<dbReference type="OrthoDB" id="9804277at2"/>
<feature type="transmembrane region" description="Helical" evidence="8">
    <location>
        <begin position="55"/>
        <end position="72"/>
    </location>
</feature>
<comment type="function">
    <text evidence="8">Catalyzes the phospholipid dependent N-acylation of the N-terminal cysteine of apolipoprotein, the last step in lipoprotein maturation.</text>
</comment>
<comment type="pathway">
    <text evidence="8">Protein modification; lipoprotein biosynthesis (N-acyl transfer).</text>
</comment>
<comment type="similarity">
    <text evidence="8">Belongs to the CN hydrolase family. Apolipoprotein N-acyltransferase subfamily.</text>
</comment>
<keyword evidence="4 8" id="KW-0812">Transmembrane</keyword>
<keyword evidence="3 8" id="KW-0808">Transferase</keyword>
<dbReference type="EC" id="2.3.1.269" evidence="8"/>
<evidence type="ECO:0000256" key="7">
    <source>
        <dbReference type="ARBA" id="ARBA00023315"/>
    </source>
</evidence>
<dbReference type="PANTHER" id="PTHR38686">
    <property type="entry name" value="APOLIPOPROTEIN N-ACYLTRANSFERASE"/>
    <property type="match status" value="1"/>
</dbReference>
<dbReference type="Pfam" id="PF00795">
    <property type="entry name" value="CN_hydrolase"/>
    <property type="match status" value="1"/>
</dbReference>
<feature type="transmembrane region" description="Helical" evidence="8">
    <location>
        <begin position="104"/>
        <end position="128"/>
    </location>
</feature>
<protein>
    <recommendedName>
        <fullName evidence="8">Apolipoprotein N-acyltransferase</fullName>
        <shortName evidence="8">ALP N-acyltransferase</shortName>
        <ecNumber evidence="8">2.3.1.269</ecNumber>
    </recommendedName>
</protein>
<dbReference type="InterPro" id="IPR036526">
    <property type="entry name" value="C-N_Hydrolase_sf"/>
</dbReference>
<dbReference type="HAMAP" id="MF_01148">
    <property type="entry name" value="Lnt"/>
    <property type="match status" value="1"/>
</dbReference>
<name>A0A1G6GPY1_9ACTN</name>
<keyword evidence="11" id="KW-1185">Reference proteome</keyword>
<dbReference type="NCBIfam" id="TIGR00546">
    <property type="entry name" value="lnt"/>
    <property type="match status" value="1"/>
</dbReference>
<comment type="subcellular location">
    <subcellularLocation>
        <location evidence="1 8">Cell membrane</location>
        <topology evidence="1 8">Multi-pass membrane protein</topology>
    </subcellularLocation>
</comment>
<dbReference type="GO" id="GO:0042158">
    <property type="term" value="P:lipoprotein biosynthetic process"/>
    <property type="evidence" value="ECO:0007669"/>
    <property type="project" value="UniProtKB-UniRule"/>
</dbReference>
<gene>
    <name evidence="8" type="primary">lnt</name>
    <name evidence="10" type="ORF">GA0111570_104201</name>
</gene>
<evidence type="ECO:0000256" key="4">
    <source>
        <dbReference type="ARBA" id="ARBA00022692"/>
    </source>
</evidence>
<feature type="domain" description="CN hydrolase" evidence="9">
    <location>
        <begin position="251"/>
        <end position="503"/>
    </location>
</feature>
<dbReference type="STRING" id="1577474.GA0111570_104201"/>
<keyword evidence="5 8" id="KW-1133">Transmembrane helix</keyword>
<dbReference type="EMBL" id="FMYF01000004">
    <property type="protein sequence ID" value="SDB83873.1"/>
    <property type="molecule type" value="Genomic_DNA"/>
</dbReference>
<dbReference type="InterPro" id="IPR004563">
    <property type="entry name" value="Apolipo_AcylTrfase"/>
</dbReference>
<evidence type="ECO:0000259" key="9">
    <source>
        <dbReference type="PROSITE" id="PS50263"/>
    </source>
</evidence>
<accession>A0A1G6GPY1</accession>
<dbReference type="InterPro" id="IPR003010">
    <property type="entry name" value="C-N_Hydrolase"/>
</dbReference>
<dbReference type="Proteomes" id="UP000199086">
    <property type="component" value="Unassembled WGS sequence"/>
</dbReference>
<keyword evidence="10" id="KW-0449">Lipoprotein</keyword>
<dbReference type="InterPro" id="IPR045378">
    <property type="entry name" value="LNT_N"/>
</dbReference>
<evidence type="ECO:0000256" key="2">
    <source>
        <dbReference type="ARBA" id="ARBA00022475"/>
    </source>
</evidence>
<evidence type="ECO:0000256" key="5">
    <source>
        <dbReference type="ARBA" id="ARBA00022989"/>
    </source>
</evidence>
<keyword evidence="6 8" id="KW-0472">Membrane</keyword>